<evidence type="ECO:0000313" key="2">
    <source>
        <dbReference type="Proteomes" id="UP001293254"/>
    </source>
</evidence>
<sequence>MLCCWSGRPTSEGEPAVEEEAINSITGEDVSDVVVELHALTVLVHAGACGSAWRCGWGWVFRRRVVGGWGEWWWWWLSETEAGGENRCWCVQKHTLTMPWSVPERAGAWRPELRWLVRGCGGSDTVGSRCRRQ</sequence>
<comment type="caution">
    <text evidence="1">The sequence shown here is derived from an EMBL/GenBank/DDBJ whole genome shotgun (WGS) entry which is preliminary data.</text>
</comment>
<evidence type="ECO:0000313" key="1">
    <source>
        <dbReference type="EMBL" id="KAK4420224.1"/>
    </source>
</evidence>
<reference evidence="1" key="2">
    <citation type="journal article" date="2024" name="Plant">
        <title>Genomic evolution and insights into agronomic trait innovations of Sesamum species.</title>
        <authorList>
            <person name="Miao H."/>
            <person name="Wang L."/>
            <person name="Qu L."/>
            <person name="Liu H."/>
            <person name="Sun Y."/>
            <person name="Le M."/>
            <person name="Wang Q."/>
            <person name="Wei S."/>
            <person name="Zheng Y."/>
            <person name="Lin W."/>
            <person name="Duan Y."/>
            <person name="Cao H."/>
            <person name="Xiong S."/>
            <person name="Wang X."/>
            <person name="Wei L."/>
            <person name="Li C."/>
            <person name="Ma Q."/>
            <person name="Ju M."/>
            <person name="Zhao R."/>
            <person name="Li G."/>
            <person name="Mu C."/>
            <person name="Tian Q."/>
            <person name="Mei H."/>
            <person name="Zhang T."/>
            <person name="Gao T."/>
            <person name="Zhang H."/>
        </authorList>
    </citation>
    <scope>NUCLEOTIDE SEQUENCE</scope>
    <source>
        <strain evidence="1">3651</strain>
    </source>
</reference>
<accession>A0AAE1XYZ2</accession>
<dbReference type="AlphaFoldDB" id="A0AAE1XYZ2"/>
<name>A0AAE1XYZ2_9LAMI</name>
<dbReference type="EMBL" id="JACGWO010000009">
    <property type="protein sequence ID" value="KAK4420224.1"/>
    <property type="molecule type" value="Genomic_DNA"/>
</dbReference>
<keyword evidence="2" id="KW-1185">Reference proteome</keyword>
<dbReference type="Proteomes" id="UP001293254">
    <property type="component" value="Unassembled WGS sequence"/>
</dbReference>
<reference evidence="1" key="1">
    <citation type="submission" date="2020-06" db="EMBL/GenBank/DDBJ databases">
        <authorList>
            <person name="Li T."/>
            <person name="Hu X."/>
            <person name="Zhang T."/>
            <person name="Song X."/>
            <person name="Zhang H."/>
            <person name="Dai N."/>
            <person name="Sheng W."/>
            <person name="Hou X."/>
            <person name="Wei L."/>
        </authorList>
    </citation>
    <scope>NUCLEOTIDE SEQUENCE</scope>
    <source>
        <strain evidence="1">3651</strain>
        <tissue evidence="1">Leaf</tissue>
    </source>
</reference>
<organism evidence="1 2">
    <name type="scientific">Sesamum alatum</name>
    <dbReference type="NCBI Taxonomy" id="300844"/>
    <lineage>
        <taxon>Eukaryota</taxon>
        <taxon>Viridiplantae</taxon>
        <taxon>Streptophyta</taxon>
        <taxon>Embryophyta</taxon>
        <taxon>Tracheophyta</taxon>
        <taxon>Spermatophyta</taxon>
        <taxon>Magnoliopsida</taxon>
        <taxon>eudicotyledons</taxon>
        <taxon>Gunneridae</taxon>
        <taxon>Pentapetalae</taxon>
        <taxon>asterids</taxon>
        <taxon>lamiids</taxon>
        <taxon>Lamiales</taxon>
        <taxon>Pedaliaceae</taxon>
        <taxon>Sesamum</taxon>
    </lineage>
</organism>
<gene>
    <name evidence="1" type="ORF">Salat_2435400</name>
</gene>
<proteinExistence type="predicted"/>
<protein>
    <submittedName>
        <fullName evidence="1">Uncharacterized protein</fullName>
    </submittedName>
</protein>